<gene>
    <name evidence="2" type="ORF">AVDCRST_MAG25-3457</name>
</gene>
<keyword evidence="2" id="KW-0378">Hydrolase</keyword>
<reference evidence="2" key="1">
    <citation type="submission" date="2020-02" db="EMBL/GenBank/DDBJ databases">
        <authorList>
            <person name="Meier V. D."/>
        </authorList>
    </citation>
    <scope>NUCLEOTIDE SEQUENCE</scope>
    <source>
        <strain evidence="2">AVDCRST_MAG25</strain>
    </source>
</reference>
<feature type="region of interest" description="Disordered" evidence="1">
    <location>
        <begin position="1"/>
        <end position="192"/>
    </location>
</feature>
<proteinExistence type="predicted"/>
<evidence type="ECO:0000256" key="1">
    <source>
        <dbReference type="SAM" id="MobiDB-lite"/>
    </source>
</evidence>
<evidence type="ECO:0000313" key="2">
    <source>
        <dbReference type="EMBL" id="CAA9492766.1"/>
    </source>
</evidence>
<feature type="compositionally biased region" description="Basic residues" evidence="1">
    <location>
        <begin position="77"/>
        <end position="88"/>
    </location>
</feature>
<dbReference type="EMBL" id="CADCVI010000237">
    <property type="protein sequence ID" value="CAA9492766.1"/>
    <property type="molecule type" value="Genomic_DNA"/>
</dbReference>
<protein>
    <submittedName>
        <fullName evidence="2">MBL-fold metallo-hydrolase superfamily</fullName>
    </submittedName>
</protein>
<sequence>GRNRAGPSQHGRFRGQLVRGSCPRGRHHRRRGGRAGEDPGGRARAGRRDPRDARPRGPRERARRRAPRDGGHGVHAPGRRPGRGRKGLRALAGRGGDGARRAGVLRPAHPGAYARLRLVPYRDRPGDRGSYSPRQRGAHGRKRRLVGGDRGLPAPRDAVLGALNAPARRARRRDDGDGGAGNEPLPAARGRV</sequence>
<dbReference type="AlphaFoldDB" id="A0A6J4S936"/>
<organism evidence="2">
    <name type="scientific">uncultured Rubrobacteraceae bacterium</name>
    <dbReference type="NCBI Taxonomy" id="349277"/>
    <lineage>
        <taxon>Bacteria</taxon>
        <taxon>Bacillati</taxon>
        <taxon>Actinomycetota</taxon>
        <taxon>Rubrobacteria</taxon>
        <taxon>Rubrobacterales</taxon>
        <taxon>Rubrobacteraceae</taxon>
        <taxon>environmental samples</taxon>
    </lineage>
</organism>
<feature type="compositionally biased region" description="Basic residues" evidence="1">
    <location>
        <begin position="24"/>
        <end position="33"/>
    </location>
</feature>
<feature type="non-terminal residue" evidence="2">
    <location>
        <position position="1"/>
    </location>
</feature>
<feature type="compositionally biased region" description="Basic and acidic residues" evidence="1">
    <location>
        <begin position="34"/>
        <end position="60"/>
    </location>
</feature>
<feature type="non-terminal residue" evidence="2">
    <location>
        <position position="192"/>
    </location>
</feature>
<name>A0A6J4S936_9ACTN</name>
<feature type="compositionally biased region" description="Basic residues" evidence="1">
    <location>
        <begin position="136"/>
        <end position="145"/>
    </location>
</feature>
<dbReference type="GO" id="GO:0016787">
    <property type="term" value="F:hydrolase activity"/>
    <property type="evidence" value="ECO:0007669"/>
    <property type="project" value="UniProtKB-KW"/>
</dbReference>
<accession>A0A6J4S936</accession>